<feature type="transmembrane region" description="Helical" evidence="2">
    <location>
        <begin position="3068"/>
        <end position="3089"/>
    </location>
</feature>
<dbReference type="PANTHER" id="PTHR13715">
    <property type="entry name" value="RYANODINE RECEPTOR AND IP3 RECEPTOR"/>
    <property type="match status" value="1"/>
</dbReference>
<evidence type="ECO:0000313" key="3">
    <source>
        <dbReference type="EMBL" id="KAK2947459.1"/>
    </source>
</evidence>
<reference evidence="3 4" key="1">
    <citation type="journal article" date="2022" name="bioRxiv">
        <title>Genomics of Preaxostyla Flagellates Illuminates Evolutionary Transitions and the Path Towards Mitochondrial Loss.</title>
        <authorList>
            <person name="Novak L.V.F."/>
            <person name="Treitli S.C."/>
            <person name="Pyrih J."/>
            <person name="Halakuc P."/>
            <person name="Pipaliya S.V."/>
            <person name="Vacek V."/>
            <person name="Brzon O."/>
            <person name="Soukal P."/>
            <person name="Eme L."/>
            <person name="Dacks J.B."/>
            <person name="Karnkowska A."/>
            <person name="Elias M."/>
            <person name="Hampl V."/>
        </authorList>
    </citation>
    <scope>NUCLEOTIDE SEQUENCE [LARGE SCALE GENOMIC DNA]</scope>
    <source>
        <strain evidence="3">NAU3</strain>
        <tissue evidence="3">Gut</tissue>
    </source>
</reference>
<feature type="transmembrane region" description="Helical" evidence="2">
    <location>
        <begin position="2622"/>
        <end position="2639"/>
    </location>
</feature>
<organism evidence="3 4">
    <name type="scientific">Blattamonas nauphoetae</name>
    <dbReference type="NCBI Taxonomy" id="2049346"/>
    <lineage>
        <taxon>Eukaryota</taxon>
        <taxon>Metamonada</taxon>
        <taxon>Preaxostyla</taxon>
        <taxon>Oxymonadida</taxon>
        <taxon>Blattamonas</taxon>
    </lineage>
</organism>
<feature type="transmembrane region" description="Helical" evidence="2">
    <location>
        <begin position="3203"/>
        <end position="3225"/>
    </location>
</feature>
<protein>
    <submittedName>
        <fullName evidence="3">Uncharacterized protein</fullName>
    </submittedName>
</protein>
<proteinExistence type="predicted"/>
<feature type="region of interest" description="Disordered" evidence="1">
    <location>
        <begin position="396"/>
        <end position="429"/>
    </location>
</feature>
<feature type="compositionally biased region" description="Low complexity" evidence="1">
    <location>
        <begin position="860"/>
        <end position="880"/>
    </location>
</feature>
<feature type="transmembrane region" description="Helical" evidence="2">
    <location>
        <begin position="2999"/>
        <end position="3021"/>
    </location>
</feature>
<keyword evidence="2" id="KW-1133">Transmembrane helix</keyword>
<keyword evidence="2" id="KW-0472">Membrane</keyword>
<keyword evidence="2" id="KW-0812">Transmembrane</keyword>
<feature type="region of interest" description="Disordered" evidence="1">
    <location>
        <begin position="2717"/>
        <end position="2737"/>
    </location>
</feature>
<dbReference type="Proteomes" id="UP001281761">
    <property type="component" value="Unassembled WGS sequence"/>
</dbReference>
<dbReference type="InterPro" id="IPR015925">
    <property type="entry name" value="Ryanodine_IP3_receptor"/>
</dbReference>
<accession>A0ABQ9X6Q9</accession>
<feature type="region of interest" description="Disordered" evidence="1">
    <location>
        <begin position="1660"/>
        <end position="1681"/>
    </location>
</feature>
<dbReference type="EMBL" id="JARBJD010000200">
    <property type="protein sequence ID" value="KAK2947459.1"/>
    <property type="molecule type" value="Genomic_DNA"/>
</dbReference>
<feature type="region of interest" description="Disordered" evidence="1">
    <location>
        <begin position="2573"/>
        <end position="2593"/>
    </location>
</feature>
<feature type="transmembrane region" description="Helical" evidence="2">
    <location>
        <begin position="2964"/>
        <end position="2983"/>
    </location>
</feature>
<feature type="compositionally biased region" description="Basic and acidic residues" evidence="1">
    <location>
        <begin position="411"/>
        <end position="429"/>
    </location>
</feature>
<dbReference type="PANTHER" id="PTHR13715:SF99">
    <property type="entry name" value="INOSITOL 1,4,5-TRISPHOSPHATE RECEPTOR-LIKE PROTEIN A"/>
    <property type="match status" value="1"/>
</dbReference>
<feature type="region of interest" description="Disordered" evidence="1">
    <location>
        <begin position="3356"/>
        <end position="3386"/>
    </location>
</feature>
<evidence type="ECO:0000256" key="2">
    <source>
        <dbReference type="SAM" id="Phobius"/>
    </source>
</evidence>
<feature type="compositionally biased region" description="Basic and acidic residues" evidence="1">
    <location>
        <begin position="1660"/>
        <end position="1674"/>
    </location>
</feature>
<name>A0ABQ9X6Q9_9EUKA</name>
<gene>
    <name evidence="3" type="ORF">BLNAU_17609</name>
</gene>
<keyword evidence="4" id="KW-1185">Reference proteome</keyword>
<feature type="compositionally biased region" description="Basic and acidic residues" evidence="1">
    <location>
        <begin position="2573"/>
        <end position="2592"/>
    </location>
</feature>
<evidence type="ECO:0000256" key="1">
    <source>
        <dbReference type="SAM" id="MobiDB-lite"/>
    </source>
</evidence>
<feature type="transmembrane region" description="Helical" evidence="2">
    <location>
        <begin position="3128"/>
        <end position="3146"/>
    </location>
</feature>
<feature type="compositionally biased region" description="Basic and acidic residues" evidence="1">
    <location>
        <begin position="3377"/>
        <end position="3386"/>
    </location>
</feature>
<comment type="caution">
    <text evidence="3">The sequence shown here is derived from an EMBL/GenBank/DDBJ whole genome shotgun (WGS) entry which is preliminary data.</text>
</comment>
<evidence type="ECO:0000313" key="4">
    <source>
        <dbReference type="Proteomes" id="UP001281761"/>
    </source>
</evidence>
<sequence>MHRSLVYPCVHSDTLRPPSDLFRYFGMDIFQLLPALSLQDTQNVHPNDVSTDVAGQELADTPSNQSFVGSPVKFGDSIILKSTYGGLFVAVQRNYTGNIASLSRSPDDSAILIKSGNPRNTEGNIISTGDQIHLFNGARGIYIIPSRFLDESTEEADINPSGNSIPPKSPFKDRYFPVNALPPCSSNILAKDTTLGFDKDQQEFITKLPLEFEEHPEYLKPSPKDIFGFLEPFDPRLFPAKFTSIPYFRNYPTNISLTDMWILEMDPTDPRLQGATSFHNLLSNFSRHAVHTYDPPNLPGARQFPPQHRQRLYRFPEADSPTGLPDLSMFLWKFMPMSDHISPDRTVSLSDTLCIAHVKSGHILQQVDYTTVGYELKISSSELRKQVKRLQIELETRTRQEEHMSEEEMEREGSRKGEETGKEETEKEETKLLELYETHNDYFSDMSEETKFLACLKQPIQHETEQSKDNGDKFMSAAGCKSWSVTTPADISLMTASECMQTLHECCADLDSFEKHLQKSFFLAQKGKYSEGELGFVIPMFPSHRILCWLQDTQSKLTSLLEVISPTLADTKHFLLQLYLFSRENKSHFIWIQDVLFSAGYINFCFRILSHVKWLFIVLGPTPANKTRTDDQAAGGETNQNPYFPFRVNRSSRHIKELLELARTLTHHVLHMLCLITLENEAAVTIIRHSQLKLVVNTKASPFSFQSWTPMNVLSEFLRIDGPGVLALLTSMFITNSKCVDTIPPSIINTLVSSTIDLPNDEVSITNAVLIARFLSRACLTPSAAAILFSDEPNHFPKMQTSLLHRQLSEHVIRTQYYAIHPFFRQVVDAGRSIASTLVGADFTTLSSTELQPTTSDHASQQSNPSSSSSLSGGQQNSTSFSSPPLTTIESNIRNQTIISHICFDVPRSDKSCFLCQYDDHRYTFGKKFDRSICLNDKDSNVREEEGVGELPHFVMTINSFLGKHYLQKYCGMDKANQTDSIGDDTQQARSRLQLRVDFFVTSLNLMTALCIGQHPSNIKRVNKAFPPFALLCIIRSDQIHPTVRQAAVSLFVHSAVLTPTHSTVSILTLFPIFSDPQNSLEPAPEAPEPEEPKLDEILNELAVRQFFAWISGMIAHSTGRSDKEENSKAVLRINRKYQPATDLSIAVRFGNCPHSKADMPQNWDESSMNDKQKQMRDAIIDKIPPHFIPFDETLSVPPTGNGKDSFVINGQNSLVSNGKMKDQITWLMEGDRLKLFQSVVQALFAFFQTDVISNKDLFTEVNRNTLFVLFAMQTLLNTSEEPRLSEKGKANEVSIRQLVVSEISDSQTTTFHDREQFMRVESLNLMVSSLFILIFGIESCDDLHRVRDFFLRERSQPSFPASIELKNVKSTLPIADALNLTNDIYLISTNPIVNRRGTLLKACEVKTNFRRAHLRCVSPFLTSEQSMTRLNRIAHNVKMHVYELPTTDVIKQLTKQLNALLELIPFRVASAVHGSSHLSDLCWVGNTPQFACIDQTILPAVVLYESSYQHLQVVQSRSSPFVFEEMSPQTDDTFEPLSFHSRFFIPPKHIVQSHFHAQIPSLLSHAIKNIPDTPANSSLFDSLYTYLTALSLSASQYQEESFFTLFVDVVPFLSTQPITRNIPASLFFLSLLGTPTIRNAIPQESISRLVDESIRVAKDREKEADNRDQRRSPTEPTRFPPLRPIITLGPAFYCELFSALLGFPSSQLNPTHTHSTPNTSTAKIILDTQSLLDLLLNNRYEIEQINDILPQISLHQQTRTGAEEDAVELQDQFVDETMHADLPHTKQIQSPLLTTLLHALSLTQAVLKVLTKPEQPQQTDHDTIFHLPTLLSNRPASLSPSDGKDTLPWILLDHLSNLFRDIAAQLNFLASLARTSIKETLPHLHRFAPVSELVLLLEHHSTELPFTVVQALLNLVNSVIPHMVVGSLNDIQHAQLARLARWTVDKAVLLSEVLCELMGLSRVKPLLTGDGSDVAFHSFQDGTFNTKQTQPTPILSVEKNKIQEYKQEDTDAGALSLKNSFLCPASLELLFGSLIPLLSSVIDLYLPALHEHWTTVGEQFFTFASSKLLPQTKEDLSSFDHLLWWKDVQAIACRALSTRLSAVVADVNLETDDNVTKLISTDFFDPFVVWTQPALYSNLTLAERVLHPTITSSPHMRATVSLFRDICTQFTVLVAALLFVGRMVKKENPYAPPLLRSEVMEDNVASVSSRPHPVNKPLDRSTGLFPSLLAQSDLYLVPRQFNRSNNLPDALQEHVDTVIHKSVAKDLPTIINSFLSFSLTLPFVSLPLEVLEKVLTFPYHFHVNSEKPESFDVGQQWKVYSNVIIPELITDSMNTKSLIPHLTTDTQQSIFIRRLVNVFPRVATEANVPLVLSLLSSVEDLIEREDSLYKRDHCRQLLFQSDFIARVVPFVSSANQIVAVAAMHTLMTFVGCNTSVLQTSPAPPLTMSAQNDTPIPALHRETVRQVCNLAEQGKFLFLELIREEIVLVHRAQLSSVDSVDDGTDPTTQNSVRPINHNYLAQGTQFIHFLLSGFNTAIQHLLAGDVHTAYSIANRDPKSPNEIVLSSSLMKIEKPNKSSEKPHPLRDVEKSKQLISDIPEPQAKIGQRDNRHSPTTLVKRPFAINFIVLFVLVLQCLVPQRHQFNRRAIQTNVFLSLVLTTLVTLVGGPNSRNSSLFIESDGLKVLGAILLSMDSRWNREHQKALLKSLQKLQTTQLSTQSHKDHAQNAVRDRDSDERTLKMKREELTCLRDNLVIECGVVHRISLLLQTLLEGSLTDAVRGMVRNDSLLLDGILLQFQTYQNLLADNVEGGQTDYDRQAQRLFHRNAQSLFRLSVTIGPEATTQSQKKLRQAMESNESASRVRELQFIEVVCEEDGRPFLTGFYFPKKPSVSFDSDLPLSTRLSDQIRHTITTWNLEDPERSDIMIDSFKRQADAENKTDEFILRTRFIRLFSPRSWRKAQTAFSFIGMTFAIVINILIIVAEFNQHDPAFVALLHRIIWYIAIVQFVWLVWRILVYVFCDYIKEVTFRIHKLRKDALDESIDTKAMSYSKRMKNNMRRVGHTINRFLRCVVTKYLLIYIYLVTFSILGLLIDVRFYCMLLFEVLTKTSATTFLIDAFARNFKLFSISLYILIIVLFIIASAIYINPRWRVKFVDEYDSGTRVPLNETLFDLFMSQIWLQLSPGDHLCELMGVSWDDLVVEIMTWLLTGVLVMNIIQASIVDAFGQIRERDESFNSLTQRKCLICLKENQDFEICARDLKLDRERILPHLEFTEYGTHPTQVPSLFTHHTLAEHNPVTYFHLYRYICSLEEDEMTGIARYLRLVFTHPDLEPTQHLPVGQSVLIARQQDLEDHPDISLAKEPNDPSHLMSSSIAPESKKLEDDEDTRRGINSAIIKLDRITDFASASLKSRPSLPFADT</sequence>
<feature type="compositionally biased region" description="Polar residues" evidence="1">
    <location>
        <begin position="850"/>
        <end position="859"/>
    </location>
</feature>
<feature type="region of interest" description="Disordered" evidence="1">
    <location>
        <begin position="850"/>
        <end position="887"/>
    </location>
</feature>
<feature type="compositionally biased region" description="Basic and acidic residues" evidence="1">
    <location>
        <begin position="2721"/>
        <end position="2737"/>
    </location>
</feature>